<evidence type="ECO:0000256" key="1">
    <source>
        <dbReference type="SAM" id="MobiDB-lite"/>
    </source>
</evidence>
<dbReference type="Proteomes" id="UP001497482">
    <property type="component" value="Chromosome 3"/>
</dbReference>
<keyword evidence="4" id="KW-1185">Reference proteome</keyword>
<evidence type="ECO:0000313" key="3">
    <source>
        <dbReference type="EMBL" id="CAL1601839.1"/>
    </source>
</evidence>
<dbReference type="PANTHER" id="PTHR48421:SF1">
    <property type="entry name" value="MYCBP-ASSOCIATED PROTEIN"/>
    <property type="match status" value="1"/>
</dbReference>
<feature type="region of interest" description="Disordered" evidence="1">
    <location>
        <begin position="253"/>
        <end position="316"/>
    </location>
</feature>
<keyword evidence="2" id="KW-0812">Transmembrane</keyword>
<feature type="compositionally biased region" description="Basic and acidic residues" evidence="1">
    <location>
        <begin position="253"/>
        <end position="270"/>
    </location>
</feature>
<dbReference type="EMBL" id="OZ035825">
    <property type="protein sequence ID" value="CAL1601839.1"/>
    <property type="molecule type" value="Genomic_DNA"/>
</dbReference>
<feature type="compositionally biased region" description="Basic and acidic residues" evidence="1">
    <location>
        <begin position="11"/>
        <end position="21"/>
    </location>
</feature>
<feature type="compositionally biased region" description="Basic and acidic residues" evidence="1">
    <location>
        <begin position="294"/>
        <end position="303"/>
    </location>
</feature>
<dbReference type="AlphaFoldDB" id="A0AAV2LQA2"/>
<keyword evidence="2" id="KW-1133">Transmembrane helix</keyword>
<reference evidence="3 4" key="1">
    <citation type="submission" date="2024-04" db="EMBL/GenBank/DDBJ databases">
        <authorList>
            <person name="Waldvogel A.-M."/>
            <person name="Schoenle A."/>
        </authorList>
    </citation>
    <scope>NUCLEOTIDE SEQUENCE [LARGE SCALE GENOMIC DNA]</scope>
</reference>
<keyword evidence="2" id="KW-0472">Membrane</keyword>
<accession>A0AAV2LQA2</accession>
<evidence type="ECO:0000256" key="2">
    <source>
        <dbReference type="SAM" id="Phobius"/>
    </source>
</evidence>
<feature type="compositionally biased region" description="Acidic residues" evidence="1">
    <location>
        <begin position="304"/>
        <end position="314"/>
    </location>
</feature>
<sequence length="396" mass="44801">MLPHSTVGSPEDFRSHAEARGNTEVQGGINTTILFEGPSGEQQLSHLELVNEGKTTIFYSWQQIPLPHHFPHLLPRTKKFNFSFNSSSVCDIVKGIHTPHRPSSPAELYQTEEEEFLYKNPKIFYKNQPIEDLKSLWYKVQPENEWDLSISTLRQALRSLPVTEVEDGLNQDTGLAQLNSVLLQLYEASPQMQRAKAATIGQLLWRELLDTMTSEAVRLSHLLQLPEKETWLDQEENKKEDIVLNTELTPSINEEKMDKKAGPLLREKRSLTKSKKDMRHNEDRKKGKVSGTDLGKDRRGKEADVEDQASEDPASDMNLADVYTRLLQQKFTHRPSFTHRAVAAVCGCALLLLGLIGLWRKHRSWGYNLHRTVPVCSAGDSGSCGPHLPLPSPRAT</sequence>
<name>A0AAV2LQA2_KNICA</name>
<feature type="transmembrane region" description="Helical" evidence="2">
    <location>
        <begin position="341"/>
        <end position="359"/>
    </location>
</feature>
<evidence type="ECO:0000313" key="4">
    <source>
        <dbReference type="Proteomes" id="UP001497482"/>
    </source>
</evidence>
<dbReference type="Pfam" id="PF14646">
    <property type="entry name" value="MYCBPAP"/>
    <property type="match status" value="2"/>
</dbReference>
<dbReference type="InterPro" id="IPR032707">
    <property type="entry name" value="MYCBPAP"/>
</dbReference>
<proteinExistence type="predicted"/>
<organism evidence="3 4">
    <name type="scientific">Knipowitschia caucasica</name>
    <name type="common">Caucasian dwarf goby</name>
    <name type="synonym">Pomatoschistus caucasicus</name>
    <dbReference type="NCBI Taxonomy" id="637954"/>
    <lineage>
        <taxon>Eukaryota</taxon>
        <taxon>Metazoa</taxon>
        <taxon>Chordata</taxon>
        <taxon>Craniata</taxon>
        <taxon>Vertebrata</taxon>
        <taxon>Euteleostomi</taxon>
        <taxon>Actinopterygii</taxon>
        <taxon>Neopterygii</taxon>
        <taxon>Teleostei</taxon>
        <taxon>Neoteleostei</taxon>
        <taxon>Acanthomorphata</taxon>
        <taxon>Gobiaria</taxon>
        <taxon>Gobiiformes</taxon>
        <taxon>Gobioidei</taxon>
        <taxon>Gobiidae</taxon>
        <taxon>Gobiinae</taxon>
        <taxon>Knipowitschia</taxon>
    </lineage>
</organism>
<dbReference type="PANTHER" id="PTHR48421">
    <property type="entry name" value="MYCBP-ASSOCIATED PROTEIN"/>
    <property type="match status" value="1"/>
</dbReference>
<feature type="region of interest" description="Disordered" evidence="1">
    <location>
        <begin position="1"/>
        <end position="25"/>
    </location>
</feature>
<protein>
    <submittedName>
        <fullName evidence="3">Uncharacterized protein</fullName>
    </submittedName>
</protein>
<gene>
    <name evidence="3" type="ORF">KC01_LOCUS29718</name>
</gene>